<dbReference type="eggNOG" id="KOG1097">
    <property type="taxonomic scope" value="Eukaryota"/>
</dbReference>
<dbReference type="OrthoDB" id="272271at2759"/>
<dbReference type="STRING" id="400682.A0A1X7TUN4"/>
<evidence type="ECO:0000256" key="2">
    <source>
        <dbReference type="ARBA" id="ARBA00022833"/>
    </source>
</evidence>
<dbReference type="InterPro" id="IPR006330">
    <property type="entry name" value="Ado/ade_deaminase"/>
</dbReference>
<reference evidence="4" key="1">
    <citation type="submission" date="2017-05" db="UniProtKB">
        <authorList>
            <consortium name="EnsemblMetazoa"/>
        </authorList>
    </citation>
    <scope>IDENTIFICATION</scope>
</reference>
<dbReference type="GO" id="GO:0046103">
    <property type="term" value="P:inosine biosynthetic process"/>
    <property type="evidence" value="ECO:0007669"/>
    <property type="project" value="TreeGrafter"/>
</dbReference>
<dbReference type="EnsemblMetazoa" id="Aqu2.1.18762_001">
    <property type="protein sequence ID" value="Aqu2.1.18762_001"/>
    <property type="gene ID" value="Aqu2.1.18762"/>
</dbReference>
<evidence type="ECO:0008006" key="5">
    <source>
        <dbReference type="Google" id="ProtNLM"/>
    </source>
</evidence>
<dbReference type="PANTHER" id="PTHR11409">
    <property type="entry name" value="ADENOSINE DEAMINASE"/>
    <property type="match status" value="1"/>
</dbReference>
<comment type="similarity">
    <text evidence="1">Belongs to the metallo-dependent hydrolases superfamily. Adenosine and AMP deaminases family.</text>
</comment>
<organism evidence="4">
    <name type="scientific">Amphimedon queenslandica</name>
    <name type="common">Sponge</name>
    <dbReference type="NCBI Taxonomy" id="400682"/>
    <lineage>
        <taxon>Eukaryota</taxon>
        <taxon>Metazoa</taxon>
        <taxon>Porifera</taxon>
        <taxon>Demospongiae</taxon>
        <taxon>Heteroscleromorpha</taxon>
        <taxon>Haplosclerida</taxon>
        <taxon>Niphatidae</taxon>
        <taxon>Amphimedon</taxon>
    </lineage>
</organism>
<dbReference type="GO" id="GO:0004000">
    <property type="term" value="F:adenosine deaminase activity"/>
    <property type="evidence" value="ECO:0007669"/>
    <property type="project" value="TreeGrafter"/>
</dbReference>
<dbReference type="GO" id="GO:0009117">
    <property type="term" value="P:nucleotide metabolic process"/>
    <property type="evidence" value="ECO:0007669"/>
    <property type="project" value="UniProtKB-KW"/>
</dbReference>
<dbReference type="InterPro" id="IPR032466">
    <property type="entry name" value="Metal_Hydrolase"/>
</dbReference>
<dbReference type="SUPFAM" id="SSF51556">
    <property type="entry name" value="Metallo-dependent hydrolases"/>
    <property type="match status" value="1"/>
</dbReference>
<evidence type="ECO:0000256" key="3">
    <source>
        <dbReference type="ARBA" id="ARBA00023080"/>
    </source>
</evidence>
<dbReference type="GO" id="GO:0006154">
    <property type="term" value="P:adenosine catabolic process"/>
    <property type="evidence" value="ECO:0007669"/>
    <property type="project" value="TreeGrafter"/>
</dbReference>
<keyword evidence="3" id="KW-0546">Nucleotide metabolism</keyword>
<dbReference type="AlphaFoldDB" id="A0A1X7TUN4"/>
<dbReference type="PANTHER" id="PTHR11409:SF42">
    <property type="entry name" value="ADENOSINE DEAMINASE-LIKE PROTEIN"/>
    <property type="match status" value="1"/>
</dbReference>
<keyword evidence="2" id="KW-0862">Zinc</keyword>
<evidence type="ECO:0000256" key="1">
    <source>
        <dbReference type="ARBA" id="ARBA00006676"/>
    </source>
</evidence>
<protein>
    <recommendedName>
        <fullName evidence="5">Adenosine deaminase domain-containing protein</fullName>
    </recommendedName>
</protein>
<sequence length="114" mass="12458">MTKRSYVVAVVKGIQLTLPSCANDIQVRLLLSIDHHQNITEAYDTIELAMEHRNTGGAGQASVVGIDLSGDPMAGNGRDLLQVFEEGKRRSFKLAVHIAEKPNRESDTDILLST</sequence>
<evidence type="ECO:0000313" key="4">
    <source>
        <dbReference type="EnsemblMetazoa" id="Aqu2.1.18762_001"/>
    </source>
</evidence>
<dbReference type="InParanoid" id="A0A1X7TUN4"/>
<dbReference type="Gene3D" id="3.20.20.140">
    <property type="entry name" value="Metal-dependent hydrolases"/>
    <property type="match status" value="1"/>
</dbReference>
<accession>A0A1X7TUN4</accession>
<name>A0A1X7TUN4_AMPQE</name>
<proteinExistence type="inferred from homology"/>